<name>A0A6J1T0V9_FRAOC</name>
<dbReference type="KEGG" id="foc:113212389"/>
<gene>
    <name evidence="3" type="primary">LOC113212389</name>
</gene>
<evidence type="ECO:0000313" key="2">
    <source>
        <dbReference type="Proteomes" id="UP000504606"/>
    </source>
</evidence>
<sequence length="150" mass="17116">MDTWQSDEDFLRDMNELNEIGEEVNEQFWMIDSSSNEEPPEAKPTSVIPIETPTISSAATQRKITYDIISDMSKANISFEPDYKELMVKQKLLASSKDSSKEPQGFKKPQKWKPMPESQGPTVSNQFNWQPVDPTPFSVKPDEFPTLGKK</sequence>
<reference evidence="3" key="1">
    <citation type="submission" date="2025-08" db="UniProtKB">
        <authorList>
            <consortium name="RefSeq"/>
        </authorList>
    </citation>
    <scope>IDENTIFICATION</scope>
    <source>
        <tissue evidence="3">Whole organism</tissue>
    </source>
</reference>
<feature type="region of interest" description="Disordered" evidence="1">
    <location>
        <begin position="94"/>
        <end position="150"/>
    </location>
</feature>
<protein>
    <submittedName>
        <fullName evidence="3">Uncharacterized protein LOC113212389</fullName>
    </submittedName>
</protein>
<evidence type="ECO:0000313" key="3">
    <source>
        <dbReference type="RefSeq" id="XP_026286853.1"/>
    </source>
</evidence>
<dbReference type="Proteomes" id="UP000504606">
    <property type="component" value="Unplaced"/>
</dbReference>
<dbReference type="AlphaFoldDB" id="A0A6J1T0V9"/>
<accession>A0A6J1T0V9</accession>
<dbReference type="GeneID" id="113212389"/>
<evidence type="ECO:0000256" key="1">
    <source>
        <dbReference type="SAM" id="MobiDB-lite"/>
    </source>
</evidence>
<feature type="compositionally biased region" description="Polar residues" evidence="1">
    <location>
        <begin position="119"/>
        <end position="129"/>
    </location>
</feature>
<keyword evidence="2" id="KW-1185">Reference proteome</keyword>
<proteinExistence type="predicted"/>
<dbReference type="RefSeq" id="XP_026286853.1">
    <property type="nucleotide sequence ID" value="XM_026431068.2"/>
</dbReference>
<organism evidence="2 3">
    <name type="scientific">Frankliniella occidentalis</name>
    <name type="common">Western flower thrips</name>
    <name type="synonym">Euthrips occidentalis</name>
    <dbReference type="NCBI Taxonomy" id="133901"/>
    <lineage>
        <taxon>Eukaryota</taxon>
        <taxon>Metazoa</taxon>
        <taxon>Ecdysozoa</taxon>
        <taxon>Arthropoda</taxon>
        <taxon>Hexapoda</taxon>
        <taxon>Insecta</taxon>
        <taxon>Pterygota</taxon>
        <taxon>Neoptera</taxon>
        <taxon>Paraneoptera</taxon>
        <taxon>Thysanoptera</taxon>
        <taxon>Terebrantia</taxon>
        <taxon>Thripoidea</taxon>
        <taxon>Thripidae</taxon>
        <taxon>Frankliniella</taxon>
    </lineage>
</organism>